<dbReference type="RefSeq" id="WP_377339397.1">
    <property type="nucleotide sequence ID" value="NZ_JALBWS010000014.1"/>
</dbReference>
<keyword evidence="2" id="KW-1185">Reference proteome</keyword>
<dbReference type="EMBL" id="JBHSMM010000001">
    <property type="protein sequence ID" value="MFC5439809.1"/>
    <property type="molecule type" value="Genomic_DNA"/>
</dbReference>
<proteinExistence type="predicted"/>
<organism evidence="1 2">
    <name type="scientific">Rhodanobacter ginsenosidimutans</name>
    <dbReference type="NCBI Taxonomy" id="490571"/>
    <lineage>
        <taxon>Bacteria</taxon>
        <taxon>Pseudomonadati</taxon>
        <taxon>Pseudomonadota</taxon>
        <taxon>Gammaproteobacteria</taxon>
        <taxon>Lysobacterales</taxon>
        <taxon>Rhodanobacteraceae</taxon>
        <taxon>Rhodanobacter</taxon>
    </lineage>
</organism>
<evidence type="ECO:0000313" key="2">
    <source>
        <dbReference type="Proteomes" id="UP001596018"/>
    </source>
</evidence>
<gene>
    <name evidence="1" type="ORF">ACFPK0_07285</name>
</gene>
<comment type="caution">
    <text evidence="1">The sequence shown here is derived from an EMBL/GenBank/DDBJ whole genome shotgun (WGS) entry which is preliminary data.</text>
</comment>
<evidence type="ECO:0000313" key="1">
    <source>
        <dbReference type="EMBL" id="MFC5439809.1"/>
    </source>
</evidence>
<name>A0ABW0JV51_9GAMM</name>
<evidence type="ECO:0008006" key="3">
    <source>
        <dbReference type="Google" id="ProtNLM"/>
    </source>
</evidence>
<accession>A0ABW0JV51</accession>
<dbReference type="Proteomes" id="UP001596018">
    <property type="component" value="Unassembled WGS sequence"/>
</dbReference>
<protein>
    <recommendedName>
        <fullName evidence="3">CPBP family intramembrane metalloprotease</fullName>
    </recommendedName>
</protein>
<reference evidence="2" key="1">
    <citation type="journal article" date="2019" name="Int. J. Syst. Evol. Microbiol.">
        <title>The Global Catalogue of Microorganisms (GCM) 10K type strain sequencing project: providing services to taxonomists for standard genome sequencing and annotation.</title>
        <authorList>
            <consortium name="The Broad Institute Genomics Platform"/>
            <consortium name="The Broad Institute Genome Sequencing Center for Infectious Disease"/>
            <person name="Wu L."/>
            <person name="Ma J."/>
        </authorList>
    </citation>
    <scope>NUCLEOTIDE SEQUENCE [LARGE SCALE GENOMIC DNA]</scope>
    <source>
        <strain evidence="2">KACC 12822</strain>
    </source>
</reference>
<sequence>MTSALVVFDLLAIPFFPQRGQGCAKTGLPQSDFGLDLLPKAFASPCALLLGVLSDFVEELFFQVFMHQRVVGGLAPGRCAGQ</sequence>